<name>A0A0A9EA94_ARUDO</name>
<dbReference type="EMBL" id="GBRH01200246">
    <property type="protein sequence ID" value="JAD97649.1"/>
    <property type="molecule type" value="Transcribed_RNA"/>
</dbReference>
<organism evidence="1">
    <name type="scientific">Arundo donax</name>
    <name type="common">Giant reed</name>
    <name type="synonym">Donax arundinaceus</name>
    <dbReference type="NCBI Taxonomy" id="35708"/>
    <lineage>
        <taxon>Eukaryota</taxon>
        <taxon>Viridiplantae</taxon>
        <taxon>Streptophyta</taxon>
        <taxon>Embryophyta</taxon>
        <taxon>Tracheophyta</taxon>
        <taxon>Spermatophyta</taxon>
        <taxon>Magnoliopsida</taxon>
        <taxon>Liliopsida</taxon>
        <taxon>Poales</taxon>
        <taxon>Poaceae</taxon>
        <taxon>PACMAD clade</taxon>
        <taxon>Arundinoideae</taxon>
        <taxon>Arundineae</taxon>
        <taxon>Arundo</taxon>
    </lineage>
</organism>
<accession>A0A0A9EA94</accession>
<reference evidence="1" key="1">
    <citation type="submission" date="2014-09" db="EMBL/GenBank/DDBJ databases">
        <authorList>
            <person name="Magalhaes I.L.F."/>
            <person name="Oliveira U."/>
            <person name="Santos F.R."/>
            <person name="Vidigal T.H.D.A."/>
            <person name="Brescovit A.D."/>
            <person name="Santos A.J."/>
        </authorList>
    </citation>
    <scope>NUCLEOTIDE SEQUENCE</scope>
    <source>
        <tissue evidence="1">Shoot tissue taken approximately 20 cm above the soil surface</tissue>
    </source>
</reference>
<dbReference type="AlphaFoldDB" id="A0A0A9EA94"/>
<proteinExistence type="predicted"/>
<protein>
    <submittedName>
        <fullName evidence="1">Uncharacterized protein</fullName>
    </submittedName>
</protein>
<evidence type="ECO:0000313" key="1">
    <source>
        <dbReference type="EMBL" id="JAD97649.1"/>
    </source>
</evidence>
<sequence length="35" mass="3814">MTHVSTLYYSLYAIAKNCNPVFAIGVSMTHGAHLC</sequence>
<reference evidence="1" key="2">
    <citation type="journal article" date="2015" name="Data Brief">
        <title>Shoot transcriptome of the giant reed, Arundo donax.</title>
        <authorList>
            <person name="Barrero R.A."/>
            <person name="Guerrero F.D."/>
            <person name="Moolhuijzen P."/>
            <person name="Goolsby J.A."/>
            <person name="Tidwell J."/>
            <person name="Bellgard S.E."/>
            <person name="Bellgard M.I."/>
        </authorList>
    </citation>
    <scope>NUCLEOTIDE SEQUENCE</scope>
    <source>
        <tissue evidence="1">Shoot tissue taken approximately 20 cm above the soil surface</tissue>
    </source>
</reference>